<dbReference type="InterPro" id="IPR001647">
    <property type="entry name" value="HTH_TetR"/>
</dbReference>
<evidence type="ECO:0000313" key="8">
    <source>
        <dbReference type="Proteomes" id="UP000001096"/>
    </source>
</evidence>
<dbReference type="Pfam" id="PF00440">
    <property type="entry name" value="TetR_N"/>
    <property type="match status" value="1"/>
</dbReference>
<keyword evidence="2 4" id="KW-0238">DNA-binding</keyword>
<sequence>MGSRILSGGAIHSGTKKQTKQMVTQSHLTVASGDDDSAKRHQIMDGARRVFMDLGFDGASMNEIARAAGVSKGTLYVYFTDKNRLFEAIVEQESLEHGKKAFNFDPAQDAETSLRAFGRAYLEIVCRPDGGSAVRTVMAIAERMPDVGRRFYDHVIAHTMRLLGDYLAARVKAGELAIDDCYLAGAQFMMMCQATLFQPYVFQVKPAPTKKEIATVVDSATRVFLAGYRASSKS</sequence>
<dbReference type="PANTHER" id="PTHR30055:SF146">
    <property type="entry name" value="HTH-TYPE TRANSCRIPTIONAL DUAL REGULATOR CECR"/>
    <property type="match status" value="1"/>
</dbReference>
<dbReference type="PANTHER" id="PTHR30055">
    <property type="entry name" value="HTH-TYPE TRANSCRIPTIONAL REGULATOR RUTR"/>
    <property type="match status" value="1"/>
</dbReference>
<dbReference type="InterPro" id="IPR009057">
    <property type="entry name" value="Homeodomain-like_sf"/>
</dbReference>
<evidence type="ECO:0000313" key="7">
    <source>
        <dbReference type="EMBL" id="EKS36614.1"/>
    </source>
</evidence>
<dbReference type="InterPro" id="IPR036271">
    <property type="entry name" value="Tet_transcr_reg_TetR-rel_C_sf"/>
</dbReference>
<dbReference type="PROSITE" id="PS50977">
    <property type="entry name" value="HTH_TETR_2"/>
    <property type="match status" value="1"/>
</dbReference>
<name>K8P778_9BRAD</name>
<dbReference type="GO" id="GO:0003700">
    <property type="term" value="F:DNA-binding transcription factor activity"/>
    <property type="evidence" value="ECO:0007669"/>
    <property type="project" value="TreeGrafter"/>
</dbReference>
<accession>K8P778</accession>
<evidence type="ECO:0000256" key="1">
    <source>
        <dbReference type="ARBA" id="ARBA00023015"/>
    </source>
</evidence>
<dbReference type="eggNOG" id="COG1309">
    <property type="taxonomic scope" value="Bacteria"/>
</dbReference>
<gene>
    <name evidence="7" type="ORF">HMPREF9695_03032</name>
</gene>
<dbReference type="SUPFAM" id="SSF48498">
    <property type="entry name" value="Tetracyclin repressor-like, C-terminal domain"/>
    <property type="match status" value="1"/>
</dbReference>
<feature type="domain" description="HTH tetR-type" evidence="6">
    <location>
        <begin position="37"/>
        <end position="97"/>
    </location>
</feature>
<evidence type="ECO:0000256" key="4">
    <source>
        <dbReference type="PROSITE-ProRule" id="PRU00335"/>
    </source>
</evidence>
<evidence type="ECO:0000256" key="3">
    <source>
        <dbReference type="ARBA" id="ARBA00023163"/>
    </source>
</evidence>
<dbReference type="GO" id="GO:0000976">
    <property type="term" value="F:transcription cis-regulatory region binding"/>
    <property type="evidence" value="ECO:0007669"/>
    <property type="project" value="TreeGrafter"/>
</dbReference>
<dbReference type="SUPFAM" id="SSF46689">
    <property type="entry name" value="Homeodomain-like"/>
    <property type="match status" value="1"/>
</dbReference>
<evidence type="ECO:0000256" key="5">
    <source>
        <dbReference type="SAM" id="MobiDB-lite"/>
    </source>
</evidence>
<evidence type="ECO:0000256" key="2">
    <source>
        <dbReference type="ARBA" id="ARBA00023125"/>
    </source>
</evidence>
<dbReference type="Pfam" id="PF14246">
    <property type="entry name" value="TetR_C_7"/>
    <property type="match status" value="1"/>
</dbReference>
<dbReference type="PROSITE" id="PS01081">
    <property type="entry name" value="HTH_TETR_1"/>
    <property type="match status" value="1"/>
</dbReference>
<dbReference type="EMBL" id="AGWX01000004">
    <property type="protein sequence ID" value="EKS36614.1"/>
    <property type="molecule type" value="Genomic_DNA"/>
</dbReference>
<evidence type="ECO:0000259" key="6">
    <source>
        <dbReference type="PROSITE" id="PS50977"/>
    </source>
</evidence>
<reference evidence="7 8" key="1">
    <citation type="submission" date="2012-04" db="EMBL/GenBank/DDBJ databases">
        <title>The Genome Sequence of Afipia broomeae ATCC 49717.</title>
        <authorList>
            <consortium name="The Broad Institute Genome Sequencing Platform"/>
            <person name="Earl A."/>
            <person name="Ward D."/>
            <person name="Feldgarden M."/>
            <person name="Gevers D."/>
            <person name="Huys G."/>
            <person name="Walker B."/>
            <person name="Young S.K."/>
            <person name="Zeng Q."/>
            <person name="Gargeya S."/>
            <person name="Fitzgerald M."/>
            <person name="Haas B."/>
            <person name="Abouelleil A."/>
            <person name="Alvarado L."/>
            <person name="Arachchi H.M."/>
            <person name="Berlin A."/>
            <person name="Chapman S.B."/>
            <person name="Goldberg J."/>
            <person name="Griggs A."/>
            <person name="Gujja S."/>
            <person name="Hansen M."/>
            <person name="Howarth C."/>
            <person name="Imamovic A."/>
            <person name="Larimer J."/>
            <person name="McCowen C."/>
            <person name="Montmayeur A."/>
            <person name="Murphy C."/>
            <person name="Neiman D."/>
            <person name="Pearson M."/>
            <person name="Priest M."/>
            <person name="Roberts A."/>
            <person name="Saif S."/>
            <person name="Shea T."/>
            <person name="Sisk P."/>
            <person name="Sykes S."/>
            <person name="Wortman J."/>
            <person name="Nusbaum C."/>
            <person name="Birren B."/>
        </authorList>
    </citation>
    <scope>NUCLEOTIDE SEQUENCE [LARGE SCALE GENOMIC DNA]</scope>
    <source>
        <strain evidence="7 8">ATCC 49717</strain>
    </source>
</reference>
<dbReference type="InterPro" id="IPR050109">
    <property type="entry name" value="HTH-type_TetR-like_transc_reg"/>
</dbReference>
<dbReference type="Gene3D" id="1.10.357.10">
    <property type="entry name" value="Tetracycline Repressor, domain 2"/>
    <property type="match status" value="1"/>
</dbReference>
<dbReference type="FunFam" id="1.10.10.60:FF:000141">
    <property type="entry name" value="TetR family transcriptional regulator"/>
    <property type="match status" value="1"/>
</dbReference>
<dbReference type="InterPro" id="IPR023772">
    <property type="entry name" value="DNA-bd_HTH_TetR-type_CS"/>
</dbReference>
<keyword evidence="3" id="KW-0804">Transcription</keyword>
<organism evidence="7 8">
    <name type="scientific">Afipia broomeae ATCC 49717</name>
    <dbReference type="NCBI Taxonomy" id="883078"/>
    <lineage>
        <taxon>Bacteria</taxon>
        <taxon>Pseudomonadati</taxon>
        <taxon>Pseudomonadota</taxon>
        <taxon>Alphaproteobacteria</taxon>
        <taxon>Hyphomicrobiales</taxon>
        <taxon>Nitrobacteraceae</taxon>
        <taxon>Afipia</taxon>
    </lineage>
</organism>
<comment type="caution">
    <text evidence="7">The sequence shown here is derived from an EMBL/GenBank/DDBJ whole genome shotgun (WGS) entry which is preliminary data.</text>
</comment>
<dbReference type="InterPro" id="IPR039536">
    <property type="entry name" value="TetR_C_Proteobacteria"/>
</dbReference>
<dbReference type="Gene3D" id="1.10.10.60">
    <property type="entry name" value="Homeodomain-like"/>
    <property type="match status" value="1"/>
</dbReference>
<dbReference type="PRINTS" id="PR00455">
    <property type="entry name" value="HTHTETR"/>
</dbReference>
<dbReference type="Proteomes" id="UP000001096">
    <property type="component" value="Unassembled WGS sequence"/>
</dbReference>
<feature type="region of interest" description="Disordered" evidence="5">
    <location>
        <begin position="1"/>
        <end position="23"/>
    </location>
</feature>
<keyword evidence="8" id="KW-1185">Reference proteome</keyword>
<keyword evidence="1" id="KW-0805">Transcription regulation</keyword>
<dbReference type="PATRIC" id="fig|883078.3.peg.3133"/>
<proteinExistence type="predicted"/>
<dbReference type="HOGENOM" id="CLU_069356_27_0_5"/>
<dbReference type="AlphaFoldDB" id="K8P778"/>
<protein>
    <recommendedName>
        <fullName evidence="6">HTH tetR-type domain-containing protein</fullName>
    </recommendedName>
</protein>
<feature type="DNA-binding region" description="H-T-H motif" evidence="4">
    <location>
        <begin position="60"/>
        <end position="79"/>
    </location>
</feature>